<sequence length="216" mass="23728">MAERSGILPAEEEIRKCLELRHTKAVQDKLAAAKVAVCGLGGLGSAIAIALARSGIGQLHLIDFDRVDLSNLNRQQYAVSQLGQPKPEALAEEIRRFSPYAKFITDFIKLTEENIPQLLAEDTYICEAFDSAEQKAMLTNCVLTELPGKYLVGGSGMAGYSDSNAIRTRKITEHYYLCGDGVSEIREGWGLMAPRVMICAAHQANMIIRLILDEEV</sequence>
<organism evidence="2 3">
    <name type="scientific">Anaerotruncus colihominis</name>
    <dbReference type="NCBI Taxonomy" id="169435"/>
    <lineage>
        <taxon>Bacteria</taxon>
        <taxon>Bacillati</taxon>
        <taxon>Bacillota</taxon>
        <taxon>Clostridia</taxon>
        <taxon>Eubacteriales</taxon>
        <taxon>Oscillospiraceae</taxon>
        <taxon>Anaerotruncus</taxon>
    </lineage>
</organism>
<name>A0A845QFH1_9FIRM</name>
<gene>
    <name evidence="2" type="primary">thiF</name>
    <name evidence="2" type="ORF">D0435_02955</name>
</gene>
<dbReference type="InterPro" id="IPR012729">
    <property type="entry name" value="ThiF_fam2"/>
</dbReference>
<proteinExistence type="predicted"/>
<dbReference type="PANTHER" id="PTHR43267:SF3">
    <property type="entry name" value="THIF PROTEIN"/>
    <property type="match status" value="1"/>
</dbReference>
<dbReference type="GO" id="GO:0061504">
    <property type="term" value="P:cyclic threonylcarbamoyladenosine biosynthetic process"/>
    <property type="evidence" value="ECO:0007669"/>
    <property type="project" value="TreeGrafter"/>
</dbReference>
<dbReference type="InterPro" id="IPR045886">
    <property type="entry name" value="ThiF/MoeB/HesA"/>
</dbReference>
<dbReference type="GO" id="GO:0008641">
    <property type="term" value="F:ubiquitin-like modifier activating enzyme activity"/>
    <property type="evidence" value="ECO:0007669"/>
    <property type="project" value="InterPro"/>
</dbReference>
<keyword evidence="3" id="KW-1185">Reference proteome</keyword>
<dbReference type="AlphaFoldDB" id="A0A845QFH1"/>
<feature type="domain" description="THIF-type NAD/FAD binding fold" evidence="1">
    <location>
        <begin position="24"/>
        <end position="214"/>
    </location>
</feature>
<dbReference type="InterPro" id="IPR035985">
    <property type="entry name" value="Ubiquitin-activating_enz"/>
</dbReference>
<dbReference type="SUPFAM" id="SSF69572">
    <property type="entry name" value="Activating enzymes of the ubiquitin-like proteins"/>
    <property type="match status" value="1"/>
</dbReference>
<evidence type="ECO:0000313" key="2">
    <source>
        <dbReference type="EMBL" id="NBH60632.1"/>
    </source>
</evidence>
<dbReference type="Gene3D" id="3.40.50.720">
    <property type="entry name" value="NAD(P)-binding Rossmann-like Domain"/>
    <property type="match status" value="1"/>
</dbReference>
<accession>A0A845QFH1</accession>
<reference evidence="2 3" key="1">
    <citation type="submission" date="2018-08" db="EMBL/GenBank/DDBJ databases">
        <title>Murine metabolic-syndrome-specific gut microbial biobank.</title>
        <authorList>
            <person name="Liu C."/>
        </authorList>
    </citation>
    <scope>NUCLEOTIDE SEQUENCE [LARGE SCALE GENOMIC DNA]</scope>
    <source>
        <strain evidence="2 3">28</strain>
    </source>
</reference>
<evidence type="ECO:0000259" key="1">
    <source>
        <dbReference type="Pfam" id="PF00899"/>
    </source>
</evidence>
<dbReference type="Proteomes" id="UP000446866">
    <property type="component" value="Unassembled WGS sequence"/>
</dbReference>
<dbReference type="GO" id="GO:0061503">
    <property type="term" value="F:tRNA threonylcarbamoyladenosine dehydratase"/>
    <property type="evidence" value="ECO:0007669"/>
    <property type="project" value="TreeGrafter"/>
</dbReference>
<dbReference type="Pfam" id="PF00899">
    <property type="entry name" value="ThiF"/>
    <property type="match status" value="1"/>
</dbReference>
<dbReference type="NCBIfam" id="NF006395">
    <property type="entry name" value="PRK08644.1"/>
    <property type="match status" value="1"/>
</dbReference>
<comment type="caution">
    <text evidence="2">The sequence shown here is derived from an EMBL/GenBank/DDBJ whole genome shotgun (WGS) entry which is preliminary data.</text>
</comment>
<dbReference type="NCBIfam" id="TIGR02354">
    <property type="entry name" value="thiF_fam2"/>
    <property type="match status" value="1"/>
</dbReference>
<dbReference type="PANTHER" id="PTHR43267">
    <property type="entry name" value="TRNA THREONYLCARBAMOYLADENOSINE DEHYDRATASE"/>
    <property type="match status" value="1"/>
</dbReference>
<evidence type="ECO:0000313" key="3">
    <source>
        <dbReference type="Proteomes" id="UP000446866"/>
    </source>
</evidence>
<dbReference type="EMBL" id="QXWK01000004">
    <property type="protein sequence ID" value="NBH60632.1"/>
    <property type="molecule type" value="Genomic_DNA"/>
</dbReference>
<protein>
    <submittedName>
        <fullName evidence="2">Thiamine biosynthesis protein ThiF</fullName>
    </submittedName>
</protein>
<dbReference type="InterPro" id="IPR000594">
    <property type="entry name" value="ThiF_NAD_FAD-bd"/>
</dbReference>
<dbReference type="RefSeq" id="WP_160200932.1">
    <property type="nucleotide sequence ID" value="NZ_QXWK01000004.1"/>
</dbReference>